<evidence type="ECO:0000256" key="1">
    <source>
        <dbReference type="SAM" id="MobiDB-lite"/>
    </source>
</evidence>
<feature type="transmembrane region" description="Helical" evidence="2">
    <location>
        <begin position="39"/>
        <end position="59"/>
    </location>
</feature>
<evidence type="ECO:0000259" key="3">
    <source>
        <dbReference type="Pfam" id="PF13360"/>
    </source>
</evidence>
<feature type="transmembrane region" description="Helical" evidence="2">
    <location>
        <begin position="12"/>
        <end position="33"/>
    </location>
</feature>
<feature type="compositionally biased region" description="Low complexity" evidence="1">
    <location>
        <begin position="121"/>
        <end position="131"/>
    </location>
</feature>
<protein>
    <submittedName>
        <fullName evidence="4">PQQ-like beta-propeller repeat protein</fullName>
    </submittedName>
</protein>
<feature type="transmembrane region" description="Helical" evidence="2">
    <location>
        <begin position="88"/>
        <end position="108"/>
    </location>
</feature>
<proteinExistence type="predicted"/>
<dbReference type="Proteomes" id="UP001622594">
    <property type="component" value="Chromosome"/>
</dbReference>
<dbReference type="Gene3D" id="2.130.10.10">
    <property type="entry name" value="YVTN repeat-like/Quinoprotein amine dehydrogenase"/>
    <property type="match status" value="1"/>
</dbReference>
<gene>
    <name evidence="4" type="ORF">OG814_26720</name>
</gene>
<sequence>MTRERSAPVTAAVLLSGAAFGAAAVFLGAGAVAGSWPRGWAALVCALVLVALGVTGLVAGRRNRTTPQDTGPVPAKSDTGTAPGRSSALVAGGVWLLALAAAGTWGVMATDDDEDRTSDRPPATASPSPAAAKASVVWSVPAAAAQQDEGVGAWAVGDTVAQGRIDGLFAYGSADGAVRWSIPAPTREALCGMSQDTEQGVGLVAHGRHEKPCSTLLAVRTSDGKVLWRTTVSGEGLLTRGLAVGGGTAVTSEDGVVRARSSETGVPRWQRVLVPGCAVRAVDADATRTLVVEQCGKSARLVALDTRTGAQRWLRELPVESHAEATVVSVSPVVLGVHEDHKRGTRAFLGFDDHGTPTVTIPLSGPEGQLSAPGNVGDGRTSRIVVRDGLLVTLAERDRLVPSKVVAYSLKDGRKAWEYGSEQQAAALGAGPDGQVALLEDHAGPRVVLLDPATGTPGRVIEPEHRNDRLSIHPDLVAAPDGRYVVLNHIVMHGEPSVFALR</sequence>
<keyword evidence="2" id="KW-1133">Transmembrane helix</keyword>
<evidence type="ECO:0000313" key="5">
    <source>
        <dbReference type="Proteomes" id="UP001622594"/>
    </source>
</evidence>
<dbReference type="RefSeq" id="WP_327161819.1">
    <property type="nucleotide sequence ID" value="NZ_CP108188.1"/>
</dbReference>
<dbReference type="InterPro" id="IPR002372">
    <property type="entry name" value="PQQ_rpt_dom"/>
</dbReference>
<dbReference type="Pfam" id="PF13360">
    <property type="entry name" value="PQQ_2"/>
    <property type="match status" value="1"/>
</dbReference>
<keyword evidence="2" id="KW-0472">Membrane</keyword>
<feature type="region of interest" description="Disordered" evidence="1">
    <location>
        <begin position="110"/>
        <end position="131"/>
    </location>
</feature>
<dbReference type="InterPro" id="IPR015943">
    <property type="entry name" value="WD40/YVTN_repeat-like_dom_sf"/>
</dbReference>
<keyword evidence="2" id="KW-0812">Transmembrane</keyword>
<dbReference type="EMBL" id="CP108188">
    <property type="protein sequence ID" value="WTR72615.1"/>
    <property type="molecule type" value="Genomic_DNA"/>
</dbReference>
<accession>A0ABZ1LDX9</accession>
<dbReference type="SUPFAM" id="SSF50998">
    <property type="entry name" value="Quinoprotein alcohol dehydrogenase-like"/>
    <property type="match status" value="1"/>
</dbReference>
<keyword evidence="5" id="KW-1185">Reference proteome</keyword>
<feature type="domain" description="Pyrrolo-quinoline quinone repeat" evidence="3">
    <location>
        <begin position="215"/>
        <end position="321"/>
    </location>
</feature>
<name>A0ABZ1LDX9_9ACTN</name>
<feature type="region of interest" description="Disordered" evidence="1">
    <location>
        <begin position="62"/>
        <end position="84"/>
    </location>
</feature>
<evidence type="ECO:0000256" key="2">
    <source>
        <dbReference type="SAM" id="Phobius"/>
    </source>
</evidence>
<dbReference type="InterPro" id="IPR011047">
    <property type="entry name" value="Quinoprotein_ADH-like_sf"/>
</dbReference>
<organism evidence="4 5">
    <name type="scientific">Streptomyces zaomyceticus</name>
    <dbReference type="NCBI Taxonomy" id="68286"/>
    <lineage>
        <taxon>Bacteria</taxon>
        <taxon>Bacillati</taxon>
        <taxon>Actinomycetota</taxon>
        <taxon>Actinomycetes</taxon>
        <taxon>Kitasatosporales</taxon>
        <taxon>Streptomycetaceae</taxon>
        <taxon>Streptomyces</taxon>
    </lineage>
</organism>
<evidence type="ECO:0000313" key="4">
    <source>
        <dbReference type="EMBL" id="WTR72615.1"/>
    </source>
</evidence>
<reference evidence="4 5" key="1">
    <citation type="submission" date="2022-10" db="EMBL/GenBank/DDBJ databases">
        <title>The complete genomes of actinobacterial strains from the NBC collection.</title>
        <authorList>
            <person name="Joergensen T.S."/>
            <person name="Alvarez Arevalo M."/>
            <person name="Sterndorff E.B."/>
            <person name="Faurdal D."/>
            <person name="Vuksanovic O."/>
            <person name="Mourched A.-S."/>
            <person name="Charusanti P."/>
            <person name="Shaw S."/>
            <person name="Blin K."/>
            <person name="Weber T."/>
        </authorList>
    </citation>
    <scope>NUCLEOTIDE SEQUENCE [LARGE SCALE GENOMIC DNA]</scope>
    <source>
        <strain evidence="4 5">NBC_00123</strain>
    </source>
</reference>